<protein>
    <submittedName>
        <fullName evidence="2">Uncharacterized protein</fullName>
    </submittedName>
</protein>
<accession>A0A6C0AU26</accession>
<reference evidence="2" key="1">
    <citation type="journal article" date="2020" name="Nature">
        <title>Giant virus diversity and host interactions through global metagenomics.</title>
        <authorList>
            <person name="Schulz F."/>
            <person name="Roux S."/>
            <person name="Paez-Espino D."/>
            <person name="Jungbluth S."/>
            <person name="Walsh D.A."/>
            <person name="Denef V.J."/>
            <person name="McMahon K.D."/>
            <person name="Konstantinidis K.T."/>
            <person name="Eloe-Fadrosh E.A."/>
            <person name="Kyrpides N.C."/>
            <person name="Woyke T."/>
        </authorList>
    </citation>
    <scope>NUCLEOTIDE SEQUENCE</scope>
    <source>
        <strain evidence="2">GVMAG-S-1101171-111</strain>
    </source>
</reference>
<name>A0A6C0AU26_9ZZZZ</name>
<organism evidence="2">
    <name type="scientific">viral metagenome</name>
    <dbReference type="NCBI Taxonomy" id="1070528"/>
    <lineage>
        <taxon>unclassified sequences</taxon>
        <taxon>metagenomes</taxon>
        <taxon>organismal metagenomes</taxon>
    </lineage>
</organism>
<dbReference type="EMBL" id="MN740806">
    <property type="protein sequence ID" value="QHS82860.1"/>
    <property type="molecule type" value="Genomic_DNA"/>
</dbReference>
<dbReference type="AlphaFoldDB" id="A0A6C0AU26"/>
<sequence>MAEKKMTEKRMGIIDAIDHAIRDNLNYLTPPEEEAFTLAKNALYEHPEYADSDTKMKKLYKESLDQVLKGREPTNTVNRNIDYVIDSLFRSRKGGKGRTRKMRKSRCGRSRKMRKSRHSRK</sequence>
<proteinExistence type="predicted"/>
<evidence type="ECO:0000256" key="1">
    <source>
        <dbReference type="SAM" id="MobiDB-lite"/>
    </source>
</evidence>
<evidence type="ECO:0000313" key="2">
    <source>
        <dbReference type="EMBL" id="QHS82860.1"/>
    </source>
</evidence>
<feature type="region of interest" description="Disordered" evidence="1">
    <location>
        <begin position="92"/>
        <end position="121"/>
    </location>
</feature>